<dbReference type="KEGG" id="maes:Ga0123461_1154"/>
<dbReference type="UniPathway" id="UPA00084">
    <property type="reaction ID" value="UER00504"/>
</dbReference>
<keyword evidence="1" id="KW-1003">Cell membrane</keyword>
<dbReference type="InterPro" id="IPR036681">
    <property type="entry name" value="PgpA-like_sf"/>
</dbReference>
<dbReference type="EC" id="3.1.3.27" evidence="1"/>
<evidence type="ECO:0000256" key="1">
    <source>
        <dbReference type="PIRNR" id="PIRNR006162"/>
    </source>
</evidence>
<feature type="transmembrane region" description="Helical" evidence="2">
    <location>
        <begin position="43"/>
        <end position="67"/>
    </location>
</feature>
<dbReference type="GO" id="GO:0005886">
    <property type="term" value="C:plasma membrane"/>
    <property type="evidence" value="ECO:0007669"/>
    <property type="project" value="UniProtKB-SubCell"/>
</dbReference>
<keyword evidence="1" id="KW-0443">Lipid metabolism</keyword>
<keyword evidence="1" id="KW-1208">Phospholipid metabolism</keyword>
<dbReference type="SUPFAM" id="SSF101307">
    <property type="entry name" value="YutG-like"/>
    <property type="match status" value="1"/>
</dbReference>
<dbReference type="Proteomes" id="UP000231701">
    <property type="component" value="Chromosome"/>
</dbReference>
<accession>A0A2K8KXH6</accession>
<comment type="cofactor">
    <cofactor evidence="1">
        <name>Mg(2+)</name>
        <dbReference type="ChEBI" id="CHEBI:18420"/>
    </cofactor>
</comment>
<dbReference type="PANTHER" id="PTHR36305">
    <property type="entry name" value="PHOSPHATIDYLGLYCEROPHOSPHATASE A"/>
    <property type="match status" value="1"/>
</dbReference>
<dbReference type="InterPro" id="IPR026037">
    <property type="entry name" value="PgpA"/>
</dbReference>
<keyword evidence="1" id="KW-0997">Cell inner membrane</keyword>
<dbReference type="PIRSF" id="PIRSF006162">
    <property type="entry name" value="PgpA"/>
    <property type="match status" value="1"/>
</dbReference>
<keyword evidence="1" id="KW-0442">Lipid degradation</keyword>
<name>A0A2K8KXH6_MARES</name>
<keyword evidence="1 4" id="KW-0378">Hydrolase</keyword>
<dbReference type="GO" id="GO:0009395">
    <property type="term" value="P:phospholipid catabolic process"/>
    <property type="evidence" value="ECO:0007669"/>
    <property type="project" value="UniProtKB-KW"/>
</dbReference>
<feature type="transmembrane region" description="Helical" evidence="2">
    <location>
        <begin position="141"/>
        <end position="160"/>
    </location>
</feature>
<keyword evidence="2" id="KW-1133">Transmembrane helix</keyword>
<keyword evidence="1" id="KW-0595">Phospholipid degradation</keyword>
<reference evidence="4 5" key="1">
    <citation type="submission" date="2016-12" db="EMBL/GenBank/DDBJ databases">
        <title>Isolation and genomic insights into novel planktonic Zetaproteobacteria from stratified waters of the Chesapeake Bay.</title>
        <authorList>
            <person name="McAllister S.M."/>
            <person name="Kato S."/>
            <person name="Chan C.S."/>
            <person name="Chiu B.K."/>
            <person name="Field E.K."/>
        </authorList>
    </citation>
    <scope>NUCLEOTIDE SEQUENCE [LARGE SCALE GENOMIC DNA]</scope>
    <source>
        <strain evidence="4 5">CP-5</strain>
    </source>
</reference>
<dbReference type="PANTHER" id="PTHR36305:SF1">
    <property type="entry name" value="PHOSPHATIDYLGLYCEROPHOSPHATASE A"/>
    <property type="match status" value="1"/>
</dbReference>
<comment type="subcellular location">
    <subcellularLocation>
        <location evidence="1">Cell inner membrane</location>
        <topology evidence="1">Multi-pass membrane protein</topology>
    </subcellularLocation>
</comment>
<evidence type="ECO:0000313" key="5">
    <source>
        <dbReference type="Proteomes" id="UP000231701"/>
    </source>
</evidence>
<evidence type="ECO:0000256" key="2">
    <source>
        <dbReference type="SAM" id="Phobius"/>
    </source>
</evidence>
<comment type="catalytic activity">
    <reaction evidence="1">
        <text>a 1,2-diacyl-sn-glycero-3-phospho-(1'-sn-glycero-3'-phosphate) + H2O = a 1,2-diacyl-sn-glycero-3-phospho-(1'-sn-glycerol) + phosphate</text>
        <dbReference type="Rhea" id="RHEA:33751"/>
        <dbReference type="ChEBI" id="CHEBI:15377"/>
        <dbReference type="ChEBI" id="CHEBI:43474"/>
        <dbReference type="ChEBI" id="CHEBI:60110"/>
        <dbReference type="ChEBI" id="CHEBI:64716"/>
        <dbReference type="EC" id="3.1.3.27"/>
    </reaction>
</comment>
<dbReference type="GO" id="GO:0006655">
    <property type="term" value="P:phosphatidylglycerol biosynthetic process"/>
    <property type="evidence" value="ECO:0007669"/>
    <property type="project" value="UniProtKB-UniPathway"/>
</dbReference>
<dbReference type="AlphaFoldDB" id="A0A2K8KXH6"/>
<dbReference type="GO" id="GO:0046872">
    <property type="term" value="F:metal ion binding"/>
    <property type="evidence" value="ECO:0007669"/>
    <property type="project" value="UniProtKB-KW"/>
</dbReference>
<keyword evidence="1 2" id="KW-0812">Transmembrane</keyword>
<evidence type="ECO:0000313" key="4">
    <source>
        <dbReference type="EMBL" id="ATX79573.1"/>
    </source>
</evidence>
<gene>
    <name evidence="4" type="ORF">Ga0123461_1154</name>
</gene>
<dbReference type="InterPro" id="IPR007686">
    <property type="entry name" value="YutG/PgpA"/>
</dbReference>
<keyword evidence="1" id="KW-0479">Metal-binding</keyword>
<organism evidence="4 5">
    <name type="scientific">Mariprofundus aestuarium</name>
    <dbReference type="NCBI Taxonomy" id="1921086"/>
    <lineage>
        <taxon>Bacteria</taxon>
        <taxon>Pseudomonadati</taxon>
        <taxon>Pseudomonadota</taxon>
        <taxon>Candidatius Mariprofundia</taxon>
        <taxon>Mariprofundales</taxon>
        <taxon>Mariprofundaceae</taxon>
        <taxon>Mariprofundus</taxon>
    </lineage>
</organism>
<keyword evidence="5" id="KW-1185">Reference proteome</keyword>
<dbReference type="Pfam" id="PF04608">
    <property type="entry name" value="PgpA"/>
    <property type="match status" value="1"/>
</dbReference>
<keyword evidence="1" id="KW-0460">Magnesium</keyword>
<comment type="pathway">
    <text evidence="1">Phospholipid metabolism; phosphatidylglycerol biosynthesis; phosphatidylglycerol from CDP-diacylglycerol: step 2/2.</text>
</comment>
<proteinExistence type="predicted"/>
<dbReference type="GO" id="GO:0008962">
    <property type="term" value="F:phosphatidylglycerophosphatase activity"/>
    <property type="evidence" value="ECO:0007669"/>
    <property type="project" value="UniProtKB-EC"/>
</dbReference>
<dbReference type="RefSeq" id="WP_232710393.1">
    <property type="nucleotide sequence ID" value="NZ_CP018799.1"/>
</dbReference>
<comment type="function">
    <text evidence="1">Lipid phosphatase which dephosphorylates phosphatidylglycerophosphate (PGP) to phosphatidylglycerol (PG).</text>
</comment>
<feature type="transmembrane region" description="Helical" evidence="2">
    <location>
        <begin position="87"/>
        <end position="112"/>
    </location>
</feature>
<evidence type="ECO:0000259" key="3">
    <source>
        <dbReference type="Pfam" id="PF04608"/>
    </source>
</evidence>
<keyword evidence="1 2" id="KW-0472">Membrane</keyword>
<feature type="domain" description="YutG/PgpA" evidence="3">
    <location>
        <begin position="10"/>
        <end position="152"/>
    </location>
</feature>
<sequence>MAETRTIHHWLAAGLGSGWLPKAPGTWGSLASLLPAWLIIEQAGVLALLLGSLLLLLIGCWNCYVVLPTLKDKDPGWIVIDEWAGQWLCLGLILLVLDDSVMVAIALSFIGFRGFDILKPWPISRIETMGPPWWSIMADDIAAGLMGAAVVIGGSLLLGLS</sequence>
<dbReference type="CDD" id="cd06971">
    <property type="entry name" value="PgpA"/>
    <property type="match status" value="1"/>
</dbReference>
<protein>
    <recommendedName>
        <fullName evidence="1">Phosphatidylglycerophosphatase A</fullName>
        <ecNumber evidence="1">3.1.3.27</ecNumber>
    </recommendedName>
    <alternativeName>
        <fullName evidence="1">Phosphatidylglycerolphosphate phosphatase A</fullName>
    </alternativeName>
</protein>
<dbReference type="EMBL" id="CP018799">
    <property type="protein sequence ID" value="ATX79573.1"/>
    <property type="molecule type" value="Genomic_DNA"/>
</dbReference>